<accession>A0A6J4JNJ2</accession>
<evidence type="ECO:0000313" key="1">
    <source>
        <dbReference type="EMBL" id="CAA9283288.1"/>
    </source>
</evidence>
<reference evidence="1" key="1">
    <citation type="submission" date="2020-02" db="EMBL/GenBank/DDBJ databases">
        <authorList>
            <person name="Meier V. D."/>
        </authorList>
    </citation>
    <scope>NUCLEOTIDE SEQUENCE</scope>
    <source>
        <strain evidence="1">AVDCRST_MAG77</strain>
    </source>
</reference>
<proteinExistence type="predicted"/>
<dbReference type="EMBL" id="CADCTC010000213">
    <property type="protein sequence ID" value="CAA9283288.1"/>
    <property type="molecule type" value="Genomic_DNA"/>
</dbReference>
<sequence length="143" mass="15306">MSPATSSGAPSPASAQPDLYYLSGRRSSSMQLCWTEINRVPGALERVMDLLDDPLRCPKYVARVQSELKRPGRAAEFWRRVEQRFVFETTIGGIALYRRIDVPVSLAALLDVASSLAGELGDALVGALGGALGDTSGEPPDAE</sequence>
<gene>
    <name evidence="1" type="ORF">AVDCRST_MAG77-3987</name>
</gene>
<organism evidence="1">
    <name type="scientific">uncultured Chloroflexota bacterium</name>
    <dbReference type="NCBI Taxonomy" id="166587"/>
    <lineage>
        <taxon>Bacteria</taxon>
        <taxon>Bacillati</taxon>
        <taxon>Chloroflexota</taxon>
        <taxon>environmental samples</taxon>
    </lineage>
</organism>
<dbReference type="AlphaFoldDB" id="A0A6J4JNJ2"/>
<name>A0A6J4JNJ2_9CHLR</name>
<protein>
    <submittedName>
        <fullName evidence="1">Uncharacterized protein</fullName>
    </submittedName>
</protein>